<reference evidence="1" key="1">
    <citation type="journal article" date="2014" name="Nat. Commun.">
        <title>Multiple recent horizontal transfers of a large genomic region in cheese making fungi.</title>
        <authorList>
            <person name="Cheeseman K."/>
            <person name="Ropars J."/>
            <person name="Renault P."/>
            <person name="Dupont J."/>
            <person name="Gouzy J."/>
            <person name="Branca A."/>
            <person name="Abraham A.L."/>
            <person name="Ceppi M."/>
            <person name="Conseiller E."/>
            <person name="Debuchy R."/>
            <person name="Malagnac F."/>
            <person name="Goarin A."/>
            <person name="Silar P."/>
            <person name="Lacoste S."/>
            <person name="Sallet E."/>
            <person name="Bensimon A."/>
            <person name="Giraud T."/>
            <person name="Brygoo Y."/>
        </authorList>
    </citation>
    <scope>NUCLEOTIDE SEQUENCE [LARGE SCALE GENOMIC DNA]</scope>
    <source>
        <strain evidence="1">FM164</strain>
    </source>
</reference>
<evidence type="ECO:0000313" key="2">
    <source>
        <dbReference type="Proteomes" id="UP000030686"/>
    </source>
</evidence>
<sequence length="65" mass="7363">MDEFDYETFSLKGFIEPFLQAKESKTVFPSVAFASDAIPGKHWVVQVSRIHASSWFSLTTTLHAQ</sequence>
<gene>
    <name evidence="1" type="ORF">PROQFM164_S02g000553</name>
</gene>
<proteinExistence type="predicted"/>
<dbReference type="Proteomes" id="UP000030686">
    <property type="component" value="Unassembled WGS sequence"/>
</dbReference>
<name>W6Q833_PENRF</name>
<keyword evidence="2" id="KW-1185">Reference proteome</keyword>
<evidence type="ECO:0000313" key="1">
    <source>
        <dbReference type="EMBL" id="CDM30404.1"/>
    </source>
</evidence>
<protein>
    <submittedName>
        <fullName evidence="1">Genomic scaffold, ProqFM164S02</fullName>
    </submittedName>
</protein>
<dbReference type="AlphaFoldDB" id="W6Q833"/>
<organism evidence="1 2">
    <name type="scientific">Penicillium roqueforti (strain FM164)</name>
    <dbReference type="NCBI Taxonomy" id="1365484"/>
    <lineage>
        <taxon>Eukaryota</taxon>
        <taxon>Fungi</taxon>
        <taxon>Dikarya</taxon>
        <taxon>Ascomycota</taxon>
        <taxon>Pezizomycotina</taxon>
        <taxon>Eurotiomycetes</taxon>
        <taxon>Eurotiomycetidae</taxon>
        <taxon>Eurotiales</taxon>
        <taxon>Aspergillaceae</taxon>
        <taxon>Penicillium</taxon>
    </lineage>
</organism>
<accession>W6Q833</accession>
<dbReference type="OrthoDB" id="1749473at2759"/>
<dbReference type="EMBL" id="HG792016">
    <property type="protein sequence ID" value="CDM30404.1"/>
    <property type="molecule type" value="Genomic_DNA"/>
</dbReference>